<dbReference type="PROSITE" id="PS51257">
    <property type="entry name" value="PROKAR_LIPOPROTEIN"/>
    <property type="match status" value="1"/>
</dbReference>
<name>A0A494Y2W2_9BACL</name>
<evidence type="ECO:0000256" key="1">
    <source>
        <dbReference type="SAM" id="SignalP"/>
    </source>
</evidence>
<dbReference type="Proteomes" id="UP000282076">
    <property type="component" value="Unassembled WGS sequence"/>
</dbReference>
<feature type="chain" id="PRO_5038751744" description="DUF3939 domain-containing protein" evidence="1">
    <location>
        <begin position="25"/>
        <end position="245"/>
    </location>
</feature>
<sequence>MKVRFLSRAVALSFMCIVMLTLSGCLYPSDQTPGNDVSARQAVLTVQDAIDRYQAQTGLLPIQNASESIPLYEKYKIDFGKLKRMGFIGQVPSAAFENGGSYQFLIIDEETKPQVKLLDLAIYQTVGGVQKKVDEYRVAHGDRNPAGDELYPGFPSVDFSKLGISSPDVMSMYSHQALNLMLDSQGRVLVDYGIDIATAVNKSNAQPKADEDMRRVLIEQSYYVPVRSPVYHWVDGEPRAVAANS</sequence>
<keyword evidence="3" id="KW-1185">Reference proteome</keyword>
<dbReference type="EMBL" id="RBZM01000002">
    <property type="protein sequence ID" value="RKP57067.1"/>
    <property type="molecule type" value="Genomic_DNA"/>
</dbReference>
<evidence type="ECO:0000313" key="3">
    <source>
        <dbReference type="Proteomes" id="UP000282076"/>
    </source>
</evidence>
<gene>
    <name evidence="2" type="ORF">D7Z26_03525</name>
</gene>
<protein>
    <recommendedName>
        <fullName evidence="4">DUF3939 domain-containing protein</fullName>
    </recommendedName>
</protein>
<feature type="signal peptide" evidence="1">
    <location>
        <begin position="1"/>
        <end position="24"/>
    </location>
</feature>
<comment type="caution">
    <text evidence="2">The sequence shown here is derived from an EMBL/GenBank/DDBJ whole genome shotgun (WGS) entry which is preliminary data.</text>
</comment>
<dbReference type="AlphaFoldDB" id="A0A494Y2W2"/>
<proteinExistence type="predicted"/>
<dbReference type="OrthoDB" id="2449131at2"/>
<accession>A0A494Y2W2</accession>
<evidence type="ECO:0008006" key="4">
    <source>
        <dbReference type="Google" id="ProtNLM"/>
    </source>
</evidence>
<reference evidence="2 3" key="1">
    <citation type="submission" date="2018-10" db="EMBL/GenBank/DDBJ databases">
        <title>Cohnella sp. M2MS4P-1, whole genome shotgun sequence.</title>
        <authorList>
            <person name="Tuo L."/>
        </authorList>
    </citation>
    <scope>NUCLEOTIDE SEQUENCE [LARGE SCALE GENOMIC DNA]</scope>
    <source>
        <strain evidence="2 3">M2MS4P-1</strain>
    </source>
</reference>
<dbReference type="RefSeq" id="WP_120974682.1">
    <property type="nucleotide sequence ID" value="NZ_RBZM01000002.1"/>
</dbReference>
<evidence type="ECO:0000313" key="2">
    <source>
        <dbReference type="EMBL" id="RKP57067.1"/>
    </source>
</evidence>
<keyword evidence="1" id="KW-0732">Signal</keyword>
<organism evidence="2 3">
    <name type="scientific">Cohnella endophytica</name>
    <dbReference type="NCBI Taxonomy" id="2419778"/>
    <lineage>
        <taxon>Bacteria</taxon>
        <taxon>Bacillati</taxon>
        <taxon>Bacillota</taxon>
        <taxon>Bacilli</taxon>
        <taxon>Bacillales</taxon>
        <taxon>Paenibacillaceae</taxon>
        <taxon>Cohnella</taxon>
    </lineage>
</organism>